<dbReference type="EC" id="2.4.1.-" evidence="4"/>
<sequence>MRPLLLPRIPVTLRVAITEGSKRASEILDVADRQGPGPVDASQSLIVVPCEPDVIADADAPPHKSQHNHRPKLHSSLQAMEKTVVLYPGLAVSHFVPMMQLAAPLLEHGYAVSVALIDPAVKEDIAFGAIVSRVAATMPSVRFHTLPSVEDVPNLTQDTQFPAGYLELIRRYNERLRDFLCSMRPRSVQAVVVDSLSSEALGIVKRLGIPGYNLFTSSASVLAAFAQLPTVLAEGGTSFKELGDTPLQLFGLPPMPASHLMAELLEDPESDKYKAMMSSLPRILDADGTLVNTLESLEARGVAALRDPRCVPGRVLPSVYCVGPFVGSSIAVAEAKERHECLAWLDGQPDRSVVFLCFGSIGIGNHSEEQLREIAVGLDKSGHRFLWVVRAPVSDDDPEKPFDPRADPDLDALLPDGFMERTNGRGLVVKLWAPQADVLHHKATGAFVTHCGWNSVLEGVTAGVPMLCWPLYAEQKMNKLFMVGDMGIAVEMVGWQQGLVKAGEVEGKVRLVMKSEEGRALMARVAANKEDASAAWNDGGSSRVAFVQFLADVASQQDRTCTRVGIHVTQ</sequence>
<dbReference type="Gene3D" id="3.40.50.2000">
    <property type="entry name" value="Glycogen Phosphorylase B"/>
    <property type="match status" value="2"/>
</dbReference>
<dbReference type="InterPro" id="IPR050481">
    <property type="entry name" value="UDP-glycosyltransf_plant"/>
</dbReference>
<dbReference type="SUPFAM" id="SSF53756">
    <property type="entry name" value="UDP-Glycosyltransferase/glycogen phosphorylase"/>
    <property type="match status" value="1"/>
</dbReference>
<comment type="similarity">
    <text evidence="1 3">Belongs to the UDP-glycosyltransferase family.</text>
</comment>
<evidence type="ECO:0000313" key="5">
    <source>
        <dbReference type="EMBL" id="EMS54327.1"/>
    </source>
</evidence>
<dbReference type="eggNOG" id="KOG1192">
    <property type="taxonomic scope" value="Eukaryota"/>
</dbReference>
<accession>M7Z302</accession>
<dbReference type="EMBL" id="KD183455">
    <property type="protein sequence ID" value="EMS54327.1"/>
    <property type="molecule type" value="Genomic_DNA"/>
</dbReference>
<gene>
    <name evidence="5" type="ORF">TRIUR3_03554</name>
</gene>
<evidence type="ECO:0000256" key="3">
    <source>
        <dbReference type="RuleBase" id="RU003718"/>
    </source>
</evidence>
<dbReference type="PANTHER" id="PTHR48048:SF7">
    <property type="entry name" value="GLYCOSYLTRANSFERASE"/>
    <property type="match status" value="1"/>
</dbReference>
<dbReference type="AlphaFoldDB" id="M7Z302"/>
<dbReference type="Pfam" id="PF00201">
    <property type="entry name" value="UDPGT"/>
    <property type="match status" value="1"/>
</dbReference>
<reference evidence="5" key="1">
    <citation type="journal article" date="2013" name="Nature">
        <title>Draft genome of the wheat A-genome progenitor Triticum urartu.</title>
        <authorList>
            <person name="Ling H.Q."/>
            <person name="Zhao S."/>
            <person name="Liu D."/>
            <person name="Wang J."/>
            <person name="Sun H."/>
            <person name="Zhang C."/>
            <person name="Fan H."/>
            <person name="Li D."/>
            <person name="Dong L."/>
            <person name="Tao Y."/>
            <person name="Gao C."/>
            <person name="Wu H."/>
            <person name="Li Y."/>
            <person name="Cui Y."/>
            <person name="Guo X."/>
            <person name="Zheng S."/>
            <person name="Wang B."/>
            <person name="Yu K."/>
            <person name="Liang Q."/>
            <person name="Yang W."/>
            <person name="Lou X."/>
            <person name="Chen J."/>
            <person name="Feng M."/>
            <person name="Jian J."/>
            <person name="Zhang X."/>
            <person name="Luo G."/>
            <person name="Jiang Y."/>
            <person name="Liu J."/>
            <person name="Wang Z."/>
            <person name="Sha Y."/>
            <person name="Zhang B."/>
            <person name="Wu H."/>
            <person name="Tang D."/>
            <person name="Shen Q."/>
            <person name="Xue P."/>
            <person name="Zou S."/>
            <person name="Wang X."/>
            <person name="Liu X."/>
            <person name="Wang F."/>
            <person name="Yang Y."/>
            <person name="An X."/>
            <person name="Dong Z."/>
            <person name="Zhang K."/>
            <person name="Zhang X."/>
            <person name="Luo M.C."/>
            <person name="Dvorak J."/>
            <person name="Tong Y."/>
            <person name="Wang J."/>
            <person name="Yang H."/>
            <person name="Li Z."/>
            <person name="Wang D."/>
            <person name="Zhang A."/>
            <person name="Wang J."/>
        </authorList>
    </citation>
    <scope>NUCLEOTIDE SEQUENCE</scope>
</reference>
<dbReference type="GO" id="GO:0035251">
    <property type="term" value="F:UDP-glucosyltransferase activity"/>
    <property type="evidence" value="ECO:0007669"/>
    <property type="project" value="InterPro"/>
</dbReference>
<keyword evidence="3" id="KW-0328">Glycosyltransferase</keyword>
<dbReference type="FunFam" id="3.40.50.2000:FF:000020">
    <property type="entry name" value="Glycosyltransferase"/>
    <property type="match status" value="1"/>
</dbReference>
<evidence type="ECO:0000256" key="4">
    <source>
        <dbReference type="RuleBase" id="RU362057"/>
    </source>
</evidence>
<proteinExistence type="inferred from homology"/>
<dbReference type="STRING" id="4572.M7Z302"/>
<organism evidence="5">
    <name type="scientific">Triticum urartu</name>
    <name type="common">Red wild einkorn</name>
    <name type="synonym">Crithodium urartu</name>
    <dbReference type="NCBI Taxonomy" id="4572"/>
    <lineage>
        <taxon>Eukaryota</taxon>
        <taxon>Viridiplantae</taxon>
        <taxon>Streptophyta</taxon>
        <taxon>Embryophyta</taxon>
        <taxon>Tracheophyta</taxon>
        <taxon>Spermatophyta</taxon>
        <taxon>Magnoliopsida</taxon>
        <taxon>Liliopsida</taxon>
        <taxon>Poales</taxon>
        <taxon>Poaceae</taxon>
        <taxon>BOP clade</taxon>
        <taxon>Pooideae</taxon>
        <taxon>Triticodae</taxon>
        <taxon>Triticeae</taxon>
        <taxon>Triticinae</taxon>
        <taxon>Triticum</taxon>
    </lineage>
</organism>
<protein>
    <recommendedName>
        <fullName evidence="4">Glycosyltransferase</fullName>
        <ecNumber evidence="4">2.4.1.-</ecNumber>
    </recommendedName>
</protein>
<dbReference type="InterPro" id="IPR035595">
    <property type="entry name" value="UDP_glycos_trans_CS"/>
</dbReference>
<evidence type="ECO:0000256" key="2">
    <source>
        <dbReference type="ARBA" id="ARBA00022679"/>
    </source>
</evidence>
<dbReference type="CDD" id="cd03784">
    <property type="entry name" value="GT1_Gtf-like"/>
    <property type="match status" value="1"/>
</dbReference>
<dbReference type="InterPro" id="IPR002213">
    <property type="entry name" value="UDP_glucos_trans"/>
</dbReference>
<evidence type="ECO:0000256" key="1">
    <source>
        <dbReference type="ARBA" id="ARBA00009995"/>
    </source>
</evidence>
<name>M7Z302_TRIUA</name>
<dbReference type="OMA" id="WNDGGSS"/>
<dbReference type="PROSITE" id="PS00375">
    <property type="entry name" value="UDPGT"/>
    <property type="match status" value="1"/>
</dbReference>
<dbReference type="PANTHER" id="PTHR48048">
    <property type="entry name" value="GLYCOSYLTRANSFERASE"/>
    <property type="match status" value="1"/>
</dbReference>
<keyword evidence="2 3" id="KW-0808">Transferase</keyword>